<evidence type="ECO:0000313" key="2">
    <source>
        <dbReference type="EMBL" id="KAH0754781.1"/>
    </source>
</evidence>
<protein>
    <recommendedName>
        <fullName evidence="1">Reverse transcriptase domain-containing protein</fullName>
    </recommendedName>
</protein>
<dbReference type="SUPFAM" id="SSF56672">
    <property type="entry name" value="DNA/RNA polymerases"/>
    <property type="match status" value="1"/>
</dbReference>
<dbReference type="InterPro" id="IPR043128">
    <property type="entry name" value="Rev_trsase/Diguanyl_cyclase"/>
</dbReference>
<reference evidence="2 3" key="1">
    <citation type="journal article" date="2021" name="bioRxiv">
        <title>Chromosome-scale and haplotype-resolved genome assembly of a tetraploid potato cultivar.</title>
        <authorList>
            <person name="Sun H."/>
            <person name="Jiao W.-B."/>
            <person name="Krause K."/>
            <person name="Campoy J.A."/>
            <person name="Goel M."/>
            <person name="Folz-Donahue K."/>
            <person name="Kukat C."/>
            <person name="Huettel B."/>
            <person name="Schneeberger K."/>
        </authorList>
    </citation>
    <scope>NUCLEOTIDE SEQUENCE [LARGE SCALE GENOMIC DNA]</scope>
    <source>
        <strain evidence="2">SolTubOtavaFocal</strain>
        <tissue evidence="2">Leaves</tissue>
    </source>
</reference>
<evidence type="ECO:0000259" key="1">
    <source>
        <dbReference type="Pfam" id="PF00078"/>
    </source>
</evidence>
<dbReference type="PANTHER" id="PTHR24559">
    <property type="entry name" value="TRANSPOSON TY3-I GAG-POL POLYPROTEIN"/>
    <property type="match status" value="1"/>
</dbReference>
<dbReference type="InterPro" id="IPR043502">
    <property type="entry name" value="DNA/RNA_pol_sf"/>
</dbReference>
<dbReference type="Proteomes" id="UP000826656">
    <property type="component" value="Unassembled WGS sequence"/>
</dbReference>
<comment type="caution">
    <text evidence="2">The sequence shown here is derived from an EMBL/GenBank/DDBJ whole genome shotgun (WGS) entry which is preliminary data.</text>
</comment>
<feature type="domain" description="Reverse transcriptase" evidence="1">
    <location>
        <begin position="1"/>
        <end position="82"/>
    </location>
</feature>
<keyword evidence="3" id="KW-1185">Reference proteome</keyword>
<name>A0ABQ7USJ5_SOLTU</name>
<dbReference type="Pfam" id="PF00078">
    <property type="entry name" value="RVT_1"/>
    <property type="match status" value="1"/>
</dbReference>
<dbReference type="EMBL" id="JAIVGD010000018">
    <property type="protein sequence ID" value="KAH0754781.1"/>
    <property type="molecule type" value="Genomic_DNA"/>
</dbReference>
<dbReference type="InterPro" id="IPR053134">
    <property type="entry name" value="RNA-dir_DNA_polymerase"/>
</dbReference>
<dbReference type="CDD" id="cd01647">
    <property type="entry name" value="RT_LTR"/>
    <property type="match status" value="1"/>
</dbReference>
<gene>
    <name evidence="2" type="ORF">KY290_025051</name>
</gene>
<dbReference type="InterPro" id="IPR000477">
    <property type="entry name" value="RT_dom"/>
</dbReference>
<dbReference type="PANTHER" id="PTHR24559:SF444">
    <property type="entry name" value="REVERSE TRANSCRIPTASE DOMAIN-CONTAINING PROTEIN"/>
    <property type="match status" value="1"/>
</dbReference>
<proteinExistence type="predicted"/>
<organism evidence="2 3">
    <name type="scientific">Solanum tuberosum</name>
    <name type="common">Potato</name>
    <dbReference type="NCBI Taxonomy" id="4113"/>
    <lineage>
        <taxon>Eukaryota</taxon>
        <taxon>Viridiplantae</taxon>
        <taxon>Streptophyta</taxon>
        <taxon>Embryophyta</taxon>
        <taxon>Tracheophyta</taxon>
        <taxon>Spermatophyta</taxon>
        <taxon>Magnoliopsida</taxon>
        <taxon>eudicotyledons</taxon>
        <taxon>Gunneridae</taxon>
        <taxon>Pentapetalae</taxon>
        <taxon>asterids</taxon>
        <taxon>lamiids</taxon>
        <taxon>Solanales</taxon>
        <taxon>Solanaceae</taxon>
        <taxon>Solanoideae</taxon>
        <taxon>Solaneae</taxon>
        <taxon>Solanum</taxon>
    </lineage>
</organism>
<accession>A0ABQ7USJ5</accession>
<evidence type="ECO:0000313" key="3">
    <source>
        <dbReference type="Proteomes" id="UP000826656"/>
    </source>
</evidence>
<sequence length="99" mass="11559">MSFGLFNALVEFMDLMNRVFRQYLDMFVILFIDDILIYLRSKDEQIDHLRIVLQILKDQQLFAKFSKCEFWLGSLAVLGHIISSKGIEVDPKKTDAVKS</sequence>
<dbReference type="Gene3D" id="3.30.70.270">
    <property type="match status" value="1"/>
</dbReference>